<comment type="similarity">
    <text evidence="2 10">Belongs to the folylpolyglutamate synthase family.</text>
</comment>
<accession>A0A7X5HX06</accession>
<evidence type="ECO:0000256" key="8">
    <source>
        <dbReference type="ARBA" id="ARBA00022842"/>
    </source>
</evidence>
<proteinExistence type="inferred from homology"/>
<reference evidence="12 13" key="1">
    <citation type="submission" date="2020-01" db="EMBL/GenBank/DDBJ databases">
        <title>Anaeroalcalibacter tamaniensis gen. nov., sp. nov., moderately halophilic strictly anaerobic fermenter bacterium from mud volcano of Taman peninsula.</title>
        <authorList>
            <person name="Frolova A."/>
            <person name="Merkel A.Y."/>
            <person name="Slobodkin A.I."/>
        </authorList>
    </citation>
    <scope>NUCLEOTIDE SEQUENCE [LARGE SCALE GENOMIC DNA]</scope>
    <source>
        <strain evidence="12 13">F-3ap</strain>
    </source>
</reference>
<protein>
    <recommendedName>
        <fullName evidence="3">tetrahydrofolate synthase</fullName>
        <ecNumber evidence="3">6.3.2.17</ecNumber>
    </recommendedName>
</protein>
<dbReference type="AlphaFoldDB" id="A0A7X5HX06"/>
<keyword evidence="13" id="KW-1185">Reference proteome</keyword>
<feature type="domain" description="Mur ligase central" evidence="11">
    <location>
        <begin position="54"/>
        <end position="208"/>
    </location>
</feature>
<comment type="caution">
    <text evidence="12">The sequence shown here is derived from an EMBL/GenBank/DDBJ whole genome shotgun (WGS) entry which is preliminary data.</text>
</comment>
<keyword evidence="8" id="KW-0460">Magnesium</keyword>
<dbReference type="Gene3D" id="3.90.190.20">
    <property type="entry name" value="Mur ligase, C-terminal domain"/>
    <property type="match status" value="1"/>
</dbReference>
<dbReference type="InterPro" id="IPR013221">
    <property type="entry name" value="Mur_ligase_cen"/>
</dbReference>
<dbReference type="RefSeq" id="WP_162370923.1">
    <property type="nucleotide sequence ID" value="NZ_JAAEEH010000030.1"/>
</dbReference>
<comment type="cofactor">
    <cofactor evidence="1">
        <name>Mg(2+)</name>
        <dbReference type="ChEBI" id="CHEBI:18420"/>
    </cofactor>
</comment>
<dbReference type="GO" id="GO:0008841">
    <property type="term" value="F:dihydrofolate synthase activity"/>
    <property type="evidence" value="ECO:0007669"/>
    <property type="project" value="TreeGrafter"/>
</dbReference>
<evidence type="ECO:0000256" key="3">
    <source>
        <dbReference type="ARBA" id="ARBA00013025"/>
    </source>
</evidence>
<dbReference type="EC" id="6.3.2.17" evidence="3"/>
<evidence type="ECO:0000256" key="4">
    <source>
        <dbReference type="ARBA" id="ARBA00022598"/>
    </source>
</evidence>
<organism evidence="12 13">
    <name type="scientific">Anaerotalea alkaliphila</name>
    <dbReference type="NCBI Taxonomy" id="2662126"/>
    <lineage>
        <taxon>Bacteria</taxon>
        <taxon>Bacillati</taxon>
        <taxon>Bacillota</taxon>
        <taxon>Clostridia</taxon>
        <taxon>Eubacteriales</taxon>
        <taxon>Anaerotalea</taxon>
    </lineage>
</organism>
<dbReference type="GO" id="GO:0005524">
    <property type="term" value="F:ATP binding"/>
    <property type="evidence" value="ECO:0007669"/>
    <property type="project" value="UniProtKB-KW"/>
</dbReference>
<keyword evidence="6 10" id="KW-0547">Nucleotide-binding</keyword>
<dbReference type="InterPro" id="IPR036615">
    <property type="entry name" value="Mur_ligase_C_dom_sf"/>
</dbReference>
<sequence>MSNGKMSGNRKPYEAAVEELEGLPRFKGKPTLARMRHLLQALGNPQDRLKVIHVAGTNGKGSVCALLAGILGAAGIRTGLFTSPHLLSMTERIQVDGMPIPEEEFAALYGRVAAAARQGRAGGATFFERLAAMAFLHFAEREVEAVVLETGLGGLWDATNVVEKPSACIITRIGLDHTEVLGDTLEEVAFQKAGILKAGVPVVAANDPVEVEKVLESRALSLDSPWFGAFPYETEILGRTDKSIDFCIRNKYYRYERLKMGAFCPYQLENANLALTWAAVQEDFPAIREEHLRQGLEHFRWPGRMEFLAPNILLDGAHNTNGMERLVEALEAGYGDRDLEILLAVKEGKAFEGMLEALVRLPNLRRLGFCPIRTVEGIPPSVLEEKAKALRNDLDTVSLEDFRETLLAYMHQEREAEKPLLCCLGSLYFIAEVRGFFEEVCKE</sequence>
<keyword evidence="4 10" id="KW-0436">Ligase</keyword>
<gene>
    <name evidence="12" type="ORF">GXN74_10660</name>
</gene>
<evidence type="ECO:0000256" key="10">
    <source>
        <dbReference type="PIRNR" id="PIRNR001563"/>
    </source>
</evidence>
<dbReference type="NCBIfam" id="TIGR01499">
    <property type="entry name" value="folC"/>
    <property type="match status" value="1"/>
</dbReference>
<evidence type="ECO:0000256" key="2">
    <source>
        <dbReference type="ARBA" id="ARBA00008276"/>
    </source>
</evidence>
<dbReference type="FunFam" id="3.40.1190.10:FF:000011">
    <property type="entry name" value="Folylpolyglutamate synthase/dihydrofolate synthase"/>
    <property type="match status" value="1"/>
</dbReference>
<dbReference type="Proteomes" id="UP000461585">
    <property type="component" value="Unassembled WGS sequence"/>
</dbReference>
<evidence type="ECO:0000256" key="1">
    <source>
        <dbReference type="ARBA" id="ARBA00001946"/>
    </source>
</evidence>
<evidence type="ECO:0000256" key="7">
    <source>
        <dbReference type="ARBA" id="ARBA00022840"/>
    </source>
</evidence>
<dbReference type="InterPro" id="IPR001645">
    <property type="entry name" value="Folylpolyglutamate_synth"/>
</dbReference>
<name>A0A7X5HX06_9FIRM</name>
<evidence type="ECO:0000313" key="12">
    <source>
        <dbReference type="EMBL" id="NDL68202.1"/>
    </source>
</evidence>
<dbReference type="GO" id="GO:0046872">
    <property type="term" value="F:metal ion binding"/>
    <property type="evidence" value="ECO:0007669"/>
    <property type="project" value="UniProtKB-KW"/>
</dbReference>
<dbReference type="Gene3D" id="3.40.1190.10">
    <property type="entry name" value="Mur-like, catalytic domain"/>
    <property type="match status" value="1"/>
</dbReference>
<dbReference type="PROSITE" id="PS01012">
    <property type="entry name" value="FOLYLPOLYGLU_SYNT_2"/>
    <property type="match status" value="1"/>
</dbReference>
<dbReference type="PANTHER" id="PTHR11136:SF0">
    <property type="entry name" value="DIHYDROFOLATE SYNTHETASE-RELATED"/>
    <property type="match status" value="1"/>
</dbReference>
<dbReference type="Pfam" id="PF08245">
    <property type="entry name" value="Mur_ligase_M"/>
    <property type="match status" value="1"/>
</dbReference>
<evidence type="ECO:0000256" key="9">
    <source>
        <dbReference type="ARBA" id="ARBA00047493"/>
    </source>
</evidence>
<dbReference type="InterPro" id="IPR018109">
    <property type="entry name" value="Folylpolyglutamate_synth_CS"/>
</dbReference>
<dbReference type="InterPro" id="IPR036565">
    <property type="entry name" value="Mur-like_cat_sf"/>
</dbReference>
<evidence type="ECO:0000256" key="5">
    <source>
        <dbReference type="ARBA" id="ARBA00022723"/>
    </source>
</evidence>
<dbReference type="PIRSF" id="PIRSF001563">
    <property type="entry name" value="Folylpolyglu_synth"/>
    <property type="match status" value="1"/>
</dbReference>
<keyword evidence="7 10" id="KW-0067">ATP-binding</keyword>
<dbReference type="GO" id="GO:0005829">
    <property type="term" value="C:cytosol"/>
    <property type="evidence" value="ECO:0007669"/>
    <property type="project" value="TreeGrafter"/>
</dbReference>
<dbReference type="PROSITE" id="PS01011">
    <property type="entry name" value="FOLYLPOLYGLU_SYNT_1"/>
    <property type="match status" value="1"/>
</dbReference>
<dbReference type="SUPFAM" id="SSF53623">
    <property type="entry name" value="MurD-like peptide ligases, catalytic domain"/>
    <property type="match status" value="1"/>
</dbReference>
<dbReference type="GO" id="GO:0004326">
    <property type="term" value="F:tetrahydrofolylpolyglutamate synthase activity"/>
    <property type="evidence" value="ECO:0007669"/>
    <property type="project" value="UniProtKB-EC"/>
</dbReference>
<dbReference type="EMBL" id="JAAEEH010000030">
    <property type="protein sequence ID" value="NDL68202.1"/>
    <property type="molecule type" value="Genomic_DNA"/>
</dbReference>
<evidence type="ECO:0000259" key="11">
    <source>
        <dbReference type="Pfam" id="PF08245"/>
    </source>
</evidence>
<evidence type="ECO:0000313" key="13">
    <source>
        <dbReference type="Proteomes" id="UP000461585"/>
    </source>
</evidence>
<comment type="catalytic activity">
    <reaction evidence="9">
        <text>(6S)-5,6,7,8-tetrahydrofolyl-(gamma-L-Glu)(n) + L-glutamate + ATP = (6S)-5,6,7,8-tetrahydrofolyl-(gamma-L-Glu)(n+1) + ADP + phosphate + H(+)</text>
        <dbReference type="Rhea" id="RHEA:10580"/>
        <dbReference type="Rhea" id="RHEA-COMP:14738"/>
        <dbReference type="Rhea" id="RHEA-COMP:14740"/>
        <dbReference type="ChEBI" id="CHEBI:15378"/>
        <dbReference type="ChEBI" id="CHEBI:29985"/>
        <dbReference type="ChEBI" id="CHEBI:30616"/>
        <dbReference type="ChEBI" id="CHEBI:43474"/>
        <dbReference type="ChEBI" id="CHEBI:141005"/>
        <dbReference type="ChEBI" id="CHEBI:456216"/>
        <dbReference type="EC" id="6.3.2.17"/>
    </reaction>
</comment>
<keyword evidence="5" id="KW-0479">Metal-binding</keyword>
<evidence type="ECO:0000256" key="6">
    <source>
        <dbReference type="ARBA" id="ARBA00022741"/>
    </source>
</evidence>
<dbReference type="SUPFAM" id="SSF53244">
    <property type="entry name" value="MurD-like peptide ligases, peptide-binding domain"/>
    <property type="match status" value="1"/>
</dbReference>
<dbReference type="PANTHER" id="PTHR11136">
    <property type="entry name" value="FOLYLPOLYGLUTAMATE SYNTHASE-RELATED"/>
    <property type="match status" value="1"/>
</dbReference>